<evidence type="ECO:0000313" key="3">
    <source>
        <dbReference type="Proteomes" id="UP000252100"/>
    </source>
</evidence>
<dbReference type="Pfam" id="PF13601">
    <property type="entry name" value="HTH_34"/>
    <property type="match status" value="1"/>
</dbReference>
<evidence type="ECO:0000313" key="2">
    <source>
        <dbReference type="EMBL" id="AXF57149.1"/>
    </source>
</evidence>
<reference evidence="2 3" key="1">
    <citation type="journal article" date="2018" name="J. Microbiol.">
        <title>Salicibibacter kimchii gen. nov., sp. nov., a moderately halophilic and alkalitolerant bacterium in the family Bacillaceae, isolated from kimchi.</title>
        <authorList>
            <person name="Jang J.Y."/>
            <person name="Oh Y.J."/>
            <person name="Lim S.K."/>
            <person name="Park H.K."/>
            <person name="Lee C."/>
            <person name="Kim J.Y."/>
            <person name="Lee M.A."/>
            <person name="Choi H.J."/>
        </authorList>
    </citation>
    <scope>NUCLEOTIDE SEQUENCE [LARGE SCALE GENOMIC DNA]</scope>
    <source>
        <strain evidence="2 3">NKC1-1</strain>
    </source>
</reference>
<dbReference type="InterPro" id="IPR036390">
    <property type="entry name" value="WH_DNA-bd_sf"/>
</dbReference>
<feature type="domain" description="Winged helix DNA-binding" evidence="1">
    <location>
        <begin position="18"/>
        <end position="95"/>
    </location>
</feature>
<dbReference type="InterPro" id="IPR036388">
    <property type="entry name" value="WH-like_DNA-bd_sf"/>
</dbReference>
<dbReference type="Proteomes" id="UP000252100">
    <property type="component" value="Chromosome"/>
</dbReference>
<organism evidence="2 3">
    <name type="scientific">Salicibibacter kimchii</name>
    <dbReference type="NCBI Taxonomy" id="2099786"/>
    <lineage>
        <taxon>Bacteria</taxon>
        <taxon>Bacillati</taxon>
        <taxon>Bacillota</taxon>
        <taxon>Bacilli</taxon>
        <taxon>Bacillales</taxon>
        <taxon>Bacillaceae</taxon>
        <taxon>Salicibibacter</taxon>
    </lineage>
</organism>
<dbReference type="Gene3D" id="1.10.10.10">
    <property type="entry name" value="Winged helix-like DNA-binding domain superfamily/Winged helix DNA-binding domain"/>
    <property type="match status" value="1"/>
</dbReference>
<keyword evidence="3" id="KW-1185">Reference proteome</keyword>
<dbReference type="AlphaFoldDB" id="A0A345C1R8"/>
<dbReference type="RefSeq" id="WP_114374705.1">
    <property type="nucleotide sequence ID" value="NZ_CP031092.1"/>
</dbReference>
<evidence type="ECO:0000259" key="1">
    <source>
        <dbReference type="Pfam" id="PF13601"/>
    </source>
</evidence>
<name>A0A345C1R8_9BACI</name>
<dbReference type="KEGG" id="rue:DT065_14850"/>
<dbReference type="EMBL" id="CP031092">
    <property type="protein sequence ID" value="AXF57149.1"/>
    <property type="molecule type" value="Genomic_DNA"/>
</dbReference>
<dbReference type="InterPro" id="IPR027395">
    <property type="entry name" value="WH_DNA-bd_dom"/>
</dbReference>
<dbReference type="SUPFAM" id="SSF46785">
    <property type="entry name" value="Winged helix' DNA-binding domain"/>
    <property type="match status" value="1"/>
</dbReference>
<sequence length="107" mass="12278">MSDAPLNRINDLIHGKARLGIMSLLMTYKEGDFNFLKQKLSLSDGNLGAHIRKLEEADYIEVEKTFEKRKPKTVCSVTETGKEAYRQYVHALEEMLYGEEHDDDDSP</sequence>
<gene>
    <name evidence="2" type="ORF">DT065_14850</name>
</gene>
<dbReference type="PANTHER" id="PTHR37318">
    <property type="entry name" value="BSL7504 PROTEIN"/>
    <property type="match status" value="1"/>
</dbReference>
<accession>A0A345C1R8</accession>
<proteinExistence type="predicted"/>
<protein>
    <submittedName>
        <fullName evidence="2">Transcriptional regulator</fullName>
    </submittedName>
</protein>
<dbReference type="PANTHER" id="PTHR37318:SF1">
    <property type="entry name" value="BSL7504 PROTEIN"/>
    <property type="match status" value="1"/>
</dbReference>
<dbReference type="OrthoDB" id="9800369at2"/>